<evidence type="ECO:0000259" key="11">
    <source>
        <dbReference type="PROSITE" id="PS51900"/>
    </source>
</evidence>
<evidence type="ECO:0000256" key="8">
    <source>
        <dbReference type="ARBA" id="ARBA00023306"/>
    </source>
</evidence>
<dbReference type="Gene3D" id="1.10.443.10">
    <property type="entry name" value="Intergrase catalytic core"/>
    <property type="match status" value="1"/>
</dbReference>
<evidence type="ECO:0000256" key="3">
    <source>
        <dbReference type="ARBA" id="ARBA00022618"/>
    </source>
</evidence>
<dbReference type="NCBIfam" id="NF040815">
    <property type="entry name" value="recomb_XerA_Arch"/>
    <property type="match status" value="1"/>
</dbReference>
<comment type="subcellular location">
    <subcellularLocation>
        <location evidence="1">Cytoplasm</location>
    </subcellularLocation>
</comment>
<dbReference type="InterPro" id="IPR004107">
    <property type="entry name" value="Integrase_SAM-like_N"/>
</dbReference>
<dbReference type="InterPro" id="IPR050090">
    <property type="entry name" value="Tyrosine_recombinase_XerCD"/>
</dbReference>
<dbReference type="GO" id="GO:0005737">
    <property type="term" value="C:cytoplasm"/>
    <property type="evidence" value="ECO:0007669"/>
    <property type="project" value="UniProtKB-SubCell"/>
</dbReference>
<dbReference type="PROSITE" id="PS51898">
    <property type="entry name" value="TYR_RECOMBINASE"/>
    <property type="match status" value="1"/>
</dbReference>
<feature type="domain" description="Core-binding (CB)" evidence="11">
    <location>
        <begin position="51"/>
        <end position="133"/>
    </location>
</feature>
<dbReference type="PROSITE" id="PS51900">
    <property type="entry name" value="CB"/>
    <property type="match status" value="1"/>
</dbReference>
<name>A0A3N5BQ18_9EURY</name>
<dbReference type="RefSeq" id="WP_069575523.1">
    <property type="nucleotide sequence ID" value="NZ_RKRG01000002.1"/>
</dbReference>
<keyword evidence="2" id="KW-0963">Cytoplasm</keyword>
<dbReference type="InterPro" id="IPR010998">
    <property type="entry name" value="Integrase_recombinase_N"/>
</dbReference>
<keyword evidence="13" id="KW-1185">Reference proteome</keyword>
<reference evidence="12 13" key="1">
    <citation type="submission" date="2018-11" db="EMBL/GenBank/DDBJ databases">
        <title>Genomic Encyclopedia of Type Strains, Phase IV (KMG-IV): sequencing the most valuable type-strain genomes for metagenomic binning, comparative biology and taxonomic classification.</title>
        <authorList>
            <person name="Goeker M."/>
        </authorList>
    </citation>
    <scope>NUCLEOTIDE SEQUENCE [LARGE SCALE GENOMIC DNA]</scope>
    <source>
        <strain evidence="12 13">DSM 11977</strain>
    </source>
</reference>
<dbReference type="Pfam" id="PF13495">
    <property type="entry name" value="Phage_int_SAM_4"/>
    <property type="match status" value="1"/>
</dbReference>
<dbReference type="PANTHER" id="PTHR30349:SF77">
    <property type="entry name" value="TYROSINE RECOMBINASE XERC"/>
    <property type="match status" value="1"/>
</dbReference>
<accession>A0A3N5BQ18</accession>
<dbReference type="GO" id="GO:0003677">
    <property type="term" value="F:DNA binding"/>
    <property type="evidence" value="ECO:0007669"/>
    <property type="project" value="UniProtKB-UniRule"/>
</dbReference>
<dbReference type="GO" id="GO:0015074">
    <property type="term" value="P:DNA integration"/>
    <property type="evidence" value="ECO:0007669"/>
    <property type="project" value="UniProtKB-KW"/>
</dbReference>
<evidence type="ECO:0000259" key="10">
    <source>
        <dbReference type="PROSITE" id="PS51898"/>
    </source>
</evidence>
<evidence type="ECO:0000313" key="12">
    <source>
        <dbReference type="EMBL" id="RPF51858.1"/>
    </source>
</evidence>
<protein>
    <submittedName>
        <fullName evidence="12">Site-specific recombinase XerD</fullName>
    </submittedName>
</protein>
<dbReference type="Pfam" id="PF00589">
    <property type="entry name" value="Phage_integrase"/>
    <property type="match status" value="1"/>
</dbReference>
<feature type="domain" description="Tyr recombinase" evidence="10">
    <location>
        <begin position="154"/>
        <end position="327"/>
    </location>
</feature>
<dbReference type="InterPro" id="IPR011010">
    <property type="entry name" value="DNA_brk_join_enz"/>
</dbReference>
<dbReference type="PANTHER" id="PTHR30349">
    <property type="entry name" value="PHAGE INTEGRASE-RELATED"/>
    <property type="match status" value="1"/>
</dbReference>
<evidence type="ECO:0000313" key="13">
    <source>
        <dbReference type="Proteomes" id="UP000271783"/>
    </source>
</evidence>
<keyword evidence="7" id="KW-0233">DNA recombination</keyword>
<dbReference type="GO" id="GO:0007059">
    <property type="term" value="P:chromosome segregation"/>
    <property type="evidence" value="ECO:0007669"/>
    <property type="project" value="UniProtKB-KW"/>
</dbReference>
<organism evidence="12 13">
    <name type="scientific">Methanobrevibacter gottschalkii DSM 11977</name>
    <dbReference type="NCBI Taxonomy" id="1122229"/>
    <lineage>
        <taxon>Archaea</taxon>
        <taxon>Methanobacteriati</taxon>
        <taxon>Methanobacteriota</taxon>
        <taxon>Methanomada group</taxon>
        <taxon>Methanobacteria</taxon>
        <taxon>Methanobacteriales</taxon>
        <taxon>Methanobacteriaceae</taxon>
        <taxon>Methanobrevibacter</taxon>
    </lineage>
</organism>
<evidence type="ECO:0000256" key="6">
    <source>
        <dbReference type="ARBA" id="ARBA00023125"/>
    </source>
</evidence>
<dbReference type="EMBL" id="RKRG01000002">
    <property type="protein sequence ID" value="RPF51858.1"/>
    <property type="molecule type" value="Genomic_DNA"/>
</dbReference>
<dbReference type="InterPro" id="IPR002104">
    <property type="entry name" value="Integrase_catalytic"/>
</dbReference>
<proteinExistence type="predicted"/>
<dbReference type="GO" id="GO:0006310">
    <property type="term" value="P:DNA recombination"/>
    <property type="evidence" value="ECO:0007669"/>
    <property type="project" value="UniProtKB-KW"/>
</dbReference>
<evidence type="ECO:0000256" key="2">
    <source>
        <dbReference type="ARBA" id="ARBA00022490"/>
    </source>
</evidence>
<comment type="caution">
    <text evidence="12">The sequence shown here is derived from an EMBL/GenBank/DDBJ whole genome shotgun (WGS) entry which is preliminary data.</text>
</comment>
<sequence>MKTRIINKIKSKMKLYLDENQLVILDETLRNILKDYDLVETESEFTIKESKENSILLMNFLASKHVEGCSERTITYYHTTIAKMLESISKKIEFISTDDLRKYLADYRKVNGASKTTVDNIRRVLSSFFSWLEDEDYILKNPVRRIHKIKTKKVVKEVLSDEHFEVLRDNCDNIRDLAMIELLASTGIRVGELVNLNIDDVLFNERECVVLGKGDSERIVYFDAKTKIHLLKYLESRKDNNPALFVSFKKPFKRLGINGVERRIRELGNGANIKKVHPHKFRRTMATNAIDKGMPIEQVQKLLGHVQIDTTMQYAMVNQNNVKIAHRKFIG</sequence>
<evidence type="ECO:0000256" key="5">
    <source>
        <dbReference type="ARBA" id="ARBA00022908"/>
    </source>
</evidence>
<dbReference type="InterPro" id="IPR013762">
    <property type="entry name" value="Integrase-like_cat_sf"/>
</dbReference>
<evidence type="ECO:0000256" key="1">
    <source>
        <dbReference type="ARBA" id="ARBA00004496"/>
    </source>
</evidence>
<evidence type="ECO:0000256" key="7">
    <source>
        <dbReference type="ARBA" id="ARBA00023172"/>
    </source>
</evidence>
<keyword evidence="8" id="KW-0131">Cell cycle</keyword>
<dbReference type="GO" id="GO:0051301">
    <property type="term" value="P:cell division"/>
    <property type="evidence" value="ECO:0007669"/>
    <property type="project" value="UniProtKB-KW"/>
</dbReference>
<keyword evidence="6 9" id="KW-0238">DNA-binding</keyword>
<dbReference type="AlphaFoldDB" id="A0A3N5BQ18"/>
<keyword evidence="4" id="KW-0159">Chromosome partition</keyword>
<evidence type="ECO:0000256" key="4">
    <source>
        <dbReference type="ARBA" id="ARBA00022829"/>
    </source>
</evidence>
<dbReference type="Proteomes" id="UP000271783">
    <property type="component" value="Unassembled WGS sequence"/>
</dbReference>
<keyword evidence="3" id="KW-0132">Cell division</keyword>
<dbReference type="SUPFAM" id="SSF56349">
    <property type="entry name" value="DNA breaking-rejoining enzymes"/>
    <property type="match status" value="1"/>
</dbReference>
<dbReference type="Gene3D" id="1.10.150.130">
    <property type="match status" value="1"/>
</dbReference>
<evidence type="ECO:0000256" key="9">
    <source>
        <dbReference type="PROSITE-ProRule" id="PRU01248"/>
    </source>
</evidence>
<gene>
    <name evidence="12" type="ORF">EDC42_1200</name>
</gene>
<keyword evidence="5" id="KW-0229">DNA integration</keyword>
<dbReference type="InterPro" id="IPR044068">
    <property type="entry name" value="CB"/>
</dbReference>